<proteinExistence type="predicted"/>
<keyword evidence="2" id="KW-1185">Reference proteome</keyword>
<reference evidence="1" key="1">
    <citation type="submission" date="2023-08" db="EMBL/GenBank/DDBJ databases">
        <authorList>
            <person name="Chen Y."/>
            <person name="Shah S."/>
            <person name="Dougan E. K."/>
            <person name="Thang M."/>
            <person name="Chan C."/>
        </authorList>
    </citation>
    <scope>NUCLEOTIDE SEQUENCE</scope>
</reference>
<name>A0AA36MQ78_9DINO</name>
<gene>
    <name evidence="1" type="ORF">EVOR1521_LOCUS8133</name>
</gene>
<comment type="caution">
    <text evidence="1">The sequence shown here is derived from an EMBL/GenBank/DDBJ whole genome shotgun (WGS) entry which is preliminary data.</text>
</comment>
<dbReference type="AlphaFoldDB" id="A0AA36MQ78"/>
<evidence type="ECO:0000313" key="2">
    <source>
        <dbReference type="Proteomes" id="UP001178507"/>
    </source>
</evidence>
<organism evidence="1 2">
    <name type="scientific">Effrenium voratum</name>
    <dbReference type="NCBI Taxonomy" id="2562239"/>
    <lineage>
        <taxon>Eukaryota</taxon>
        <taxon>Sar</taxon>
        <taxon>Alveolata</taxon>
        <taxon>Dinophyceae</taxon>
        <taxon>Suessiales</taxon>
        <taxon>Symbiodiniaceae</taxon>
        <taxon>Effrenium</taxon>
    </lineage>
</organism>
<accession>A0AA36MQ78</accession>
<dbReference type="Proteomes" id="UP001178507">
    <property type="component" value="Unassembled WGS sequence"/>
</dbReference>
<sequence length="342" mass="38510">MKLVIMMHPTELFQHHLSALRRIHKHFGIDALVRHRDNISRTVLISLFSGLGGAELAMQQNYLACYQICNIAPPTPPRFFALAVLRQHSHPPQFMVENLLDFLTPTCVGRCRNIISSFSKTRNTRLDQIVKLKRTMRDIPKNNKVQLASFKKKLNAHKDAITVCGEALLVSLFNEMLRDGGFRANIDVALDELMSDAHENKLLVIMDWSSMGRQEGFCGNYGILAAGMLALTSRLKASLLIHECTRLFPYSVFEKVAQFKRYMAALAMRGSVEELLVGQVIPVYDHLWQAAGFTACPINFERAQVSVSAIRRMAGNSFNQCCACAFTSFIMANLEPSAFQRI</sequence>
<dbReference type="EMBL" id="CAUJNA010000680">
    <property type="protein sequence ID" value="CAJ1380087.1"/>
    <property type="molecule type" value="Genomic_DNA"/>
</dbReference>
<protein>
    <submittedName>
        <fullName evidence="1">Uncharacterized protein</fullName>
    </submittedName>
</protein>
<evidence type="ECO:0000313" key="1">
    <source>
        <dbReference type="EMBL" id="CAJ1380087.1"/>
    </source>
</evidence>